<proteinExistence type="predicted"/>
<keyword evidence="2" id="KW-1185">Reference proteome</keyword>
<dbReference type="EMBL" id="BGZK01000792">
    <property type="protein sequence ID" value="GBP60660.1"/>
    <property type="molecule type" value="Genomic_DNA"/>
</dbReference>
<gene>
    <name evidence="1" type="ORF">EVAR_88389_1</name>
</gene>
<evidence type="ECO:0000313" key="1">
    <source>
        <dbReference type="EMBL" id="GBP60660.1"/>
    </source>
</evidence>
<protein>
    <submittedName>
        <fullName evidence="1">Uncharacterized protein</fullName>
    </submittedName>
</protein>
<sequence>MFFLMGSMQRAEDFAARAHAREYVRAFRTMLVADRRMGRIGIITPVPVRAHTSGHGPLAACSFIALRLYT</sequence>
<name>A0A4C1XC41_EUMVA</name>
<dbReference type="AlphaFoldDB" id="A0A4C1XC41"/>
<reference evidence="1 2" key="1">
    <citation type="journal article" date="2019" name="Commun. Biol.">
        <title>The bagworm genome reveals a unique fibroin gene that provides high tensile strength.</title>
        <authorList>
            <person name="Kono N."/>
            <person name="Nakamura H."/>
            <person name="Ohtoshi R."/>
            <person name="Tomita M."/>
            <person name="Numata K."/>
            <person name="Arakawa K."/>
        </authorList>
    </citation>
    <scope>NUCLEOTIDE SEQUENCE [LARGE SCALE GENOMIC DNA]</scope>
</reference>
<accession>A0A4C1XC41</accession>
<evidence type="ECO:0000313" key="2">
    <source>
        <dbReference type="Proteomes" id="UP000299102"/>
    </source>
</evidence>
<comment type="caution">
    <text evidence="1">The sequence shown here is derived from an EMBL/GenBank/DDBJ whole genome shotgun (WGS) entry which is preliminary data.</text>
</comment>
<dbReference type="Proteomes" id="UP000299102">
    <property type="component" value="Unassembled WGS sequence"/>
</dbReference>
<organism evidence="1 2">
    <name type="scientific">Eumeta variegata</name>
    <name type="common">Bagworm moth</name>
    <name type="synonym">Eumeta japonica</name>
    <dbReference type="NCBI Taxonomy" id="151549"/>
    <lineage>
        <taxon>Eukaryota</taxon>
        <taxon>Metazoa</taxon>
        <taxon>Ecdysozoa</taxon>
        <taxon>Arthropoda</taxon>
        <taxon>Hexapoda</taxon>
        <taxon>Insecta</taxon>
        <taxon>Pterygota</taxon>
        <taxon>Neoptera</taxon>
        <taxon>Endopterygota</taxon>
        <taxon>Lepidoptera</taxon>
        <taxon>Glossata</taxon>
        <taxon>Ditrysia</taxon>
        <taxon>Tineoidea</taxon>
        <taxon>Psychidae</taxon>
        <taxon>Oiketicinae</taxon>
        <taxon>Eumeta</taxon>
    </lineage>
</organism>